<dbReference type="Proteomes" id="UP000730482">
    <property type="component" value="Unassembled WGS sequence"/>
</dbReference>
<name>A0ABS5KRY3_9ACTN</name>
<dbReference type="EMBL" id="JAAFYZ010000056">
    <property type="protein sequence ID" value="MBS2548794.1"/>
    <property type="molecule type" value="Genomic_DNA"/>
</dbReference>
<gene>
    <name evidence="1" type="ORF">KGQ19_18165</name>
</gene>
<accession>A0ABS5KRY3</accession>
<proteinExistence type="predicted"/>
<dbReference type="Gene3D" id="2.60.120.200">
    <property type="match status" value="1"/>
</dbReference>
<dbReference type="SUPFAM" id="SSF49899">
    <property type="entry name" value="Concanavalin A-like lectins/glucanases"/>
    <property type="match status" value="1"/>
</dbReference>
<dbReference type="RefSeq" id="WP_212010372.1">
    <property type="nucleotide sequence ID" value="NZ_JAAFYZ010000056.1"/>
</dbReference>
<evidence type="ECO:0000313" key="1">
    <source>
        <dbReference type="EMBL" id="MBS2548794.1"/>
    </source>
</evidence>
<keyword evidence="2" id="KW-1185">Reference proteome</keyword>
<comment type="caution">
    <text evidence="1">The sequence shown here is derived from an EMBL/GenBank/DDBJ whole genome shotgun (WGS) entry which is preliminary data.</text>
</comment>
<evidence type="ECO:0000313" key="2">
    <source>
        <dbReference type="Proteomes" id="UP000730482"/>
    </source>
</evidence>
<protein>
    <submittedName>
        <fullName evidence="1">Uncharacterized protein</fullName>
    </submittedName>
</protein>
<sequence length="935" mass="97161">MSQNPNWPVLVGELNPTGNSNYGLGVAGCFADLTGRLIQQWGTARGRQFELDEVQPGTWSGVWDDRDGALDPSNTASMFAPNLVPYRPWRVRAQWPATVNLLSADQATGGEGTPLAPGTSGAPYFVTGAYGTPVVTASASAWSGTQVWQVTTASAAVGSALVSFGPLPVRAGAVGLPYAFSARIRSATAGANPTVAPSLAWLDTNGRTLSTTTVAPMALIGSATGGWTFAGVPDVVPVGAVAAVFALTMTVAPTASWSFQVDGAQFEQNTTASAFTVPGTWFPLYAGMVERYPQAWNDSGAFGTVTPTAVDTFALLSQVQFTDLMTAAIQAPRSASGAGLSFCYRLGEQAGSTQFTDATGQRGPAVVAPTGGVTAGVAQTSASPGGGYAAAPGTTVVNFNPGANAGTQNYLPEPCLILPPGPDGLYGPPRTGGFTRMVAFRQTNTTGGQDVWCADSPSSPTSTATMEVYQGSFYMEFADHNGGGATVNLGAVSVGNWHLAFISTDPAGLGWRACVDGVVSSGTFAKPWNPPDFFSADTIAADAISGVNNEFVPFAGDISWACQWPFQLSPAQMQQIYQIWRTAGTGDSTGQRYARILGLAGYQGPSLIDPGQTTNLPAATDIAGQDALTALSQVVTTENGQHFVDVGGVVRFQDRSRRAKAQAPTFVFGENTAAGELPYDTVAFDFDPTHIGNDIQITQNSSGTVFRAFDAASQAAYGIRTVTRTTQASNPLEVQDAAHYLLGRYAKARMRISALTLNPGTNPTLWPVCLALELGTRIRVNRRPPGAPMITFDGFVEAINWNADDGANATVDVQVSPADGWTAWTDAAMHFTYAGNLINGTAWYPFGGLLTDPAGNPVHANLSIGQRIAFLTTAGTSYPVTVTGLDGNGVGSVQLSSTAAATGPFTVCDLLPAGVTDPTSFDAMAVLGKTTTLGY</sequence>
<reference evidence="1 2" key="1">
    <citation type="submission" date="2020-02" db="EMBL/GenBank/DDBJ databases">
        <title>Acidophilic actinobacteria isolated from forest soil.</title>
        <authorList>
            <person name="Golinska P."/>
        </authorList>
    </citation>
    <scope>NUCLEOTIDE SEQUENCE [LARGE SCALE GENOMIC DNA]</scope>
    <source>
        <strain evidence="1 2">NL8</strain>
    </source>
</reference>
<dbReference type="InterPro" id="IPR013320">
    <property type="entry name" value="ConA-like_dom_sf"/>
</dbReference>
<organism evidence="1 2">
    <name type="scientific">Catenulispora pinistramenti</name>
    <dbReference type="NCBI Taxonomy" id="2705254"/>
    <lineage>
        <taxon>Bacteria</taxon>
        <taxon>Bacillati</taxon>
        <taxon>Actinomycetota</taxon>
        <taxon>Actinomycetes</taxon>
        <taxon>Catenulisporales</taxon>
        <taxon>Catenulisporaceae</taxon>
        <taxon>Catenulispora</taxon>
    </lineage>
</organism>